<evidence type="ECO:0000256" key="1">
    <source>
        <dbReference type="ARBA" id="ARBA00005957"/>
    </source>
</evidence>
<dbReference type="Pfam" id="PF02225">
    <property type="entry name" value="PA"/>
    <property type="match status" value="1"/>
</dbReference>
<dbReference type="InterPro" id="IPR046450">
    <property type="entry name" value="PA_dom_sf"/>
</dbReference>
<keyword evidence="12" id="KW-1185">Reference proteome</keyword>
<gene>
    <name evidence="11" type="ORF">K7H17_00355</name>
</gene>
<protein>
    <submittedName>
        <fullName evidence="11">M28 family peptidase</fullName>
    </submittedName>
</protein>
<reference evidence="11" key="1">
    <citation type="submission" date="2021-08" db="EMBL/GenBank/DDBJ databases">
        <title>Isolation and characterization of neutrophilic mixotrophic iron-oxidizing bacteria from deep-sea hydrothermal vents.</title>
        <authorList>
            <person name="He Y."/>
        </authorList>
    </citation>
    <scope>NUCLEOTIDE SEQUENCE</scope>
    <source>
        <strain evidence="11">IOP_13</strain>
    </source>
</reference>
<dbReference type="GO" id="GO:0008235">
    <property type="term" value="F:metalloexopeptidase activity"/>
    <property type="evidence" value="ECO:0007669"/>
    <property type="project" value="InterPro"/>
</dbReference>
<dbReference type="CDD" id="cd03876">
    <property type="entry name" value="M28_SGAP_like"/>
    <property type="match status" value="1"/>
</dbReference>
<evidence type="ECO:0000313" key="11">
    <source>
        <dbReference type="EMBL" id="MCD1606322.1"/>
    </source>
</evidence>
<dbReference type="Pfam" id="PF04389">
    <property type="entry name" value="Peptidase_M28"/>
    <property type="match status" value="1"/>
</dbReference>
<dbReference type="SUPFAM" id="SSF53187">
    <property type="entry name" value="Zn-dependent exopeptidases"/>
    <property type="match status" value="1"/>
</dbReference>
<dbReference type="InterPro" id="IPR007484">
    <property type="entry name" value="Peptidase_M28"/>
</dbReference>
<evidence type="ECO:0000259" key="10">
    <source>
        <dbReference type="Pfam" id="PF04389"/>
    </source>
</evidence>
<evidence type="ECO:0000313" key="12">
    <source>
        <dbReference type="Proteomes" id="UP001138989"/>
    </source>
</evidence>
<evidence type="ECO:0000259" key="9">
    <source>
        <dbReference type="Pfam" id="PF02225"/>
    </source>
</evidence>
<accession>A0A1I3SQX6</accession>
<evidence type="ECO:0000256" key="6">
    <source>
        <dbReference type="ARBA" id="ARBA00022801"/>
    </source>
</evidence>
<evidence type="ECO:0000256" key="2">
    <source>
        <dbReference type="ARBA" id="ARBA00022438"/>
    </source>
</evidence>
<dbReference type="GeneID" id="99796352"/>
<dbReference type="SUPFAM" id="SSF52025">
    <property type="entry name" value="PA domain"/>
    <property type="match status" value="1"/>
</dbReference>
<feature type="chain" id="PRO_5041065008" evidence="8">
    <location>
        <begin position="25"/>
        <end position="535"/>
    </location>
</feature>
<keyword evidence="3" id="KW-0645">Protease</keyword>
<proteinExistence type="inferred from homology"/>
<accession>A0A2N8SFS7</accession>
<dbReference type="Gene3D" id="3.40.630.10">
    <property type="entry name" value="Zn peptidases"/>
    <property type="match status" value="2"/>
</dbReference>
<evidence type="ECO:0000256" key="8">
    <source>
        <dbReference type="SAM" id="SignalP"/>
    </source>
</evidence>
<keyword evidence="5 8" id="KW-0732">Signal</keyword>
<keyword evidence="2" id="KW-0031">Aminopeptidase</keyword>
<dbReference type="PANTHER" id="PTHR12147:SF26">
    <property type="entry name" value="PEPTIDASE M28 DOMAIN-CONTAINING PROTEIN"/>
    <property type="match status" value="1"/>
</dbReference>
<keyword evidence="4" id="KW-0479">Metal-binding</keyword>
<dbReference type="RefSeq" id="WP_090521588.1">
    <property type="nucleotide sequence ID" value="NZ_DAMBQT010000087.1"/>
</dbReference>
<comment type="caution">
    <text evidence="11">The sequence shown here is derived from an EMBL/GenBank/DDBJ whole genome shotgun (WGS) entry which is preliminary data.</text>
</comment>
<dbReference type="Proteomes" id="UP001138989">
    <property type="component" value="Unassembled WGS sequence"/>
</dbReference>
<name>A0A2N8SFS7_9GAMM</name>
<sequence>MHKKNNAVRVVASLALLTGSVAFAAPQVDTLQFNDFWTPDKPNAALCRSPLLVGTPVGLPRCMQASNVMKHLEALQDIAMMNDGNRASGQPGYQASIDYVRSRLQRAGYRVEVQAFPFLAFYPVSPGTLSAVAPQPAQYVWEEDFTYADQTDPGNVTAPVVPVDLALGAGNTSTSGCEPEDFAGFPAGAIALMQRGACPFGQKASNAASAGAAGAIIFNQGDTEDRKGLLVATLGEDYSGGIPVMFSTYDNGVAWSQTAGLQLSMNVDVMREQTETYNLLAETRRGDPGNVVMVGAHLDSVFEGAGINDNGSGSAALLEMALLMSKARPENKVRFAWWGAEESGLVGSTYYVTQLPDEEKQRIKAYLNVDMIGSPNYANFIYDGDGSDFGLQGPPGSAAIERLLRTYFQLRNAPSEGTEIDFRSDYAQFFEDGIAFGGLFTGAEDIKTEEQAQRYGGAAGQPFDPCYHNECDNLGNISTEALELHGDALAFATSWLSLSTRMIDDEIAAAAAEQSIGSMRIQQVQEKSRWGHWIR</sequence>
<keyword evidence="7" id="KW-0862">Zinc</keyword>
<dbReference type="AlphaFoldDB" id="A0A2N8SFS7"/>
<evidence type="ECO:0000256" key="4">
    <source>
        <dbReference type="ARBA" id="ARBA00022723"/>
    </source>
</evidence>
<dbReference type="GO" id="GO:0006508">
    <property type="term" value="P:proteolysis"/>
    <property type="evidence" value="ECO:0007669"/>
    <property type="project" value="UniProtKB-KW"/>
</dbReference>
<dbReference type="InterPro" id="IPR003137">
    <property type="entry name" value="PA_domain"/>
</dbReference>
<dbReference type="PANTHER" id="PTHR12147">
    <property type="entry name" value="METALLOPEPTIDASE M28 FAMILY MEMBER"/>
    <property type="match status" value="1"/>
</dbReference>
<dbReference type="GO" id="GO:0046872">
    <property type="term" value="F:metal ion binding"/>
    <property type="evidence" value="ECO:0007669"/>
    <property type="project" value="UniProtKB-KW"/>
</dbReference>
<comment type="similarity">
    <text evidence="1">Belongs to the peptidase M28 family. M28A subfamily.</text>
</comment>
<organism evidence="11 12">
    <name type="scientific">Stutzerimonas kunmingensis</name>
    <dbReference type="NCBI Taxonomy" id="1211807"/>
    <lineage>
        <taxon>Bacteria</taxon>
        <taxon>Pseudomonadati</taxon>
        <taxon>Pseudomonadota</taxon>
        <taxon>Gammaproteobacteria</taxon>
        <taxon>Pseudomonadales</taxon>
        <taxon>Pseudomonadaceae</taxon>
        <taxon>Stutzerimonas</taxon>
    </lineage>
</organism>
<evidence type="ECO:0000256" key="3">
    <source>
        <dbReference type="ARBA" id="ARBA00022670"/>
    </source>
</evidence>
<dbReference type="EMBL" id="JAINWF010000001">
    <property type="protein sequence ID" value="MCD1606322.1"/>
    <property type="molecule type" value="Genomic_DNA"/>
</dbReference>
<feature type="domain" description="PA" evidence="9">
    <location>
        <begin position="156"/>
        <end position="254"/>
    </location>
</feature>
<evidence type="ECO:0000256" key="7">
    <source>
        <dbReference type="ARBA" id="ARBA00022833"/>
    </source>
</evidence>
<feature type="domain" description="Peptidase M28" evidence="10">
    <location>
        <begin position="278"/>
        <end position="490"/>
    </location>
</feature>
<dbReference type="InterPro" id="IPR041756">
    <property type="entry name" value="M28_SGAP-like"/>
</dbReference>
<dbReference type="InterPro" id="IPR045175">
    <property type="entry name" value="M28_fam"/>
</dbReference>
<keyword evidence="6" id="KW-0378">Hydrolase</keyword>
<feature type="signal peptide" evidence="8">
    <location>
        <begin position="1"/>
        <end position="24"/>
    </location>
</feature>
<dbReference type="GO" id="GO:0004177">
    <property type="term" value="F:aminopeptidase activity"/>
    <property type="evidence" value="ECO:0007669"/>
    <property type="project" value="UniProtKB-KW"/>
</dbReference>
<evidence type="ECO:0000256" key="5">
    <source>
        <dbReference type="ARBA" id="ARBA00022729"/>
    </source>
</evidence>
<dbReference type="Gene3D" id="3.50.30.30">
    <property type="match status" value="1"/>
</dbReference>